<dbReference type="PANTHER" id="PTHR44019:SF8">
    <property type="entry name" value="POC1 CENTRIOLAR PROTEIN HOMOLOG"/>
    <property type="match status" value="1"/>
</dbReference>
<dbReference type="EMBL" id="MPUH01000349">
    <property type="protein sequence ID" value="OMJ82201.1"/>
    <property type="molecule type" value="Genomic_DNA"/>
</dbReference>
<keyword evidence="2" id="KW-0677">Repeat</keyword>
<evidence type="ECO:0000256" key="2">
    <source>
        <dbReference type="ARBA" id="ARBA00022737"/>
    </source>
</evidence>
<dbReference type="OrthoDB" id="376237at2759"/>
<dbReference type="PANTHER" id="PTHR44019">
    <property type="entry name" value="WD REPEAT-CONTAINING PROTEIN 55"/>
    <property type="match status" value="1"/>
</dbReference>
<comment type="caution">
    <text evidence="4">The sequence shown here is derived from an EMBL/GenBank/DDBJ whole genome shotgun (WGS) entry which is preliminary data.</text>
</comment>
<dbReference type="AlphaFoldDB" id="A0A1R2BZP1"/>
<name>A0A1R2BZP1_9CILI</name>
<dbReference type="SMART" id="SM00320">
    <property type="entry name" value="WD40"/>
    <property type="match status" value="6"/>
</dbReference>
<accession>A0A1R2BZP1</accession>
<evidence type="ECO:0000256" key="3">
    <source>
        <dbReference type="PROSITE-ProRule" id="PRU00221"/>
    </source>
</evidence>
<evidence type="ECO:0000256" key="1">
    <source>
        <dbReference type="ARBA" id="ARBA00022574"/>
    </source>
</evidence>
<dbReference type="SUPFAM" id="SSF50978">
    <property type="entry name" value="WD40 repeat-like"/>
    <property type="match status" value="2"/>
</dbReference>
<gene>
    <name evidence="4" type="ORF">SteCoe_17157</name>
</gene>
<dbReference type="InterPro" id="IPR019775">
    <property type="entry name" value="WD40_repeat_CS"/>
</dbReference>
<dbReference type="Proteomes" id="UP000187209">
    <property type="component" value="Unassembled WGS sequence"/>
</dbReference>
<dbReference type="InterPro" id="IPR050505">
    <property type="entry name" value="WDR55/POC1"/>
</dbReference>
<organism evidence="4 5">
    <name type="scientific">Stentor coeruleus</name>
    <dbReference type="NCBI Taxonomy" id="5963"/>
    <lineage>
        <taxon>Eukaryota</taxon>
        <taxon>Sar</taxon>
        <taxon>Alveolata</taxon>
        <taxon>Ciliophora</taxon>
        <taxon>Postciliodesmatophora</taxon>
        <taxon>Heterotrichea</taxon>
        <taxon>Heterotrichida</taxon>
        <taxon>Stentoridae</taxon>
        <taxon>Stentor</taxon>
    </lineage>
</organism>
<dbReference type="InterPro" id="IPR015943">
    <property type="entry name" value="WD40/YVTN_repeat-like_dom_sf"/>
</dbReference>
<reference evidence="4 5" key="1">
    <citation type="submission" date="2016-11" db="EMBL/GenBank/DDBJ databases">
        <title>The macronuclear genome of Stentor coeruleus: a giant cell with tiny introns.</title>
        <authorList>
            <person name="Slabodnick M."/>
            <person name="Ruby J.G."/>
            <person name="Reiff S.B."/>
            <person name="Swart E.C."/>
            <person name="Gosai S."/>
            <person name="Prabakaran S."/>
            <person name="Witkowska E."/>
            <person name="Larue G.E."/>
            <person name="Fisher S."/>
            <person name="Freeman R.M."/>
            <person name="Gunawardena J."/>
            <person name="Chu W."/>
            <person name="Stover N.A."/>
            <person name="Gregory B.D."/>
            <person name="Nowacki M."/>
            <person name="Derisi J."/>
            <person name="Roy S.W."/>
            <person name="Marshall W.F."/>
            <person name="Sood P."/>
        </authorList>
    </citation>
    <scope>NUCLEOTIDE SEQUENCE [LARGE SCALE GENOMIC DNA]</scope>
    <source>
        <strain evidence="4">WM001</strain>
    </source>
</reference>
<dbReference type="InterPro" id="IPR001680">
    <property type="entry name" value="WD40_rpt"/>
</dbReference>
<dbReference type="InterPro" id="IPR036322">
    <property type="entry name" value="WD40_repeat_dom_sf"/>
</dbReference>
<protein>
    <submittedName>
        <fullName evidence="4">Uncharacterized protein</fullName>
    </submittedName>
</protein>
<feature type="repeat" description="WD" evidence="3">
    <location>
        <begin position="389"/>
        <end position="430"/>
    </location>
</feature>
<dbReference type="PROSITE" id="PS50082">
    <property type="entry name" value="WD_REPEATS_2"/>
    <property type="match status" value="1"/>
</dbReference>
<evidence type="ECO:0000313" key="4">
    <source>
        <dbReference type="EMBL" id="OMJ82201.1"/>
    </source>
</evidence>
<dbReference type="PROSITE" id="PS00678">
    <property type="entry name" value="WD_REPEATS_1"/>
    <property type="match status" value="1"/>
</dbReference>
<evidence type="ECO:0000313" key="5">
    <source>
        <dbReference type="Proteomes" id="UP000187209"/>
    </source>
</evidence>
<keyword evidence="1 3" id="KW-0853">WD repeat</keyword>
<dbReference type="Gene3D" id="2.130.10.10">
    <property type="entry name" value="YVTN repeat-like/Quinoprotein amine dehydrogenase"/>
    <property type="match status" value="2"/>
</dbReference>
<proteinExistence type="predicted"/>
<sequence length="550" mass="63757">MANFYTQLKLCYTNKTLCVHIPETEEKIKSKDSALKTANSVEESIYILARDYRIFIESHQFPITFVFISEVNNILVTKCSKSIRIWTLPEFQQIAYLEDPYFIRAIAVVNSLRYIVYSQQSSGRRVVNIWNVKERILETPLDIYATDIDYISFSTDEKKLFVLCPSKVFQIWEFNTRNLLYQYRGKDDVGLFTISVDEKLCVLAGRNSLKIYELMHFSEISQFAGFNSTVIKVEITNNCAQIISLDKEGNLRIYDVREKKEILSTYDKKQTIVNFILTSDSKKILFWGKFALMSLMVGKNPYQNKILETKNQIEAAAISKNDRFFVFSSRECYISIINLINSEIISVITVGQSLSTLLKFDRVSNKMITCSENSAKLWDFGHKTVTNEMVTNNGSIYRVCIGENLKYLVSTSYDKKIQLWNLDECRLEYEIKDLAKNVKFIGIEEKSKILVFCTEENKIYIWNIARKQVISEIFGQSLVNFSFSHDYECLFFVSENSLGVFNIQHKKVDLLINTKSPMLESARISSIVFRKNIVVACADCIKCYVFLKLH</sequence>
<keyword evidence="5" id="KW-1185">Reference proteome</keyword>
<dbReference type="Pfam" id="PF00400">
    <property type="entry name" value="WD40"/>
    <property type="match status" value="1"/>
</dbReference>